<name>A0A1B6PF90_SORBI</name>
<dbReference type="InterPro" id="IPR036047">
    <property type="entry name" value="F-box-like_dom_sf"/>
</dbReference>
<organism evidence="2 3">
    <name type="scientific">Sorghum bicolor</name>
    <name type="common">Sorghum</name>
    <name type="synonym">Sorghum vulgare</name>
    <dbReference type="NCBI Taxonomy" id="4558"/>
    <lineage>
        <taxon>Eukaryota</taxon>
        <taxon>Viridiplantae</taxon>
        <taxon>Streptophyta</taxon>
        <taxon>Embryophyta</taxon>
        <taxon>Tracheophyta</taxon>
        <taxon>Spermatophyta</taxon>
        <taxon>Magnoliopsida</taxon>
        <taxon>Liliopsida</taxon>
        <taxon>Poales</taxon>
        <taxon>Poaceae</taxon>
        <taxon>PACMAD clade</taxon>
        <taxon>Panicoideae</taxon>
        <taxon>Andropogonodae</taxon>
        <taxon>Andropogoneae</taxon>
        <taxon>Sorghinae</taxon>
        <taxon>Sorghum</taxon>
    </lineage>
</organism>
<proteinExistence type="predicted"/>
<dbReference type="InterPro" id="IPR008974">
    <property type="entry name" value="TRAF-like"/>
</dbReference>
<dbReference type="PANTHER" id="PTHR33110">
    <property type="entry name" value="F-BOX/KELCH-REPEAT PROTEIN-RELATED"/>
    <property type="match status" value="1"/>
</dbReference>
<dbReference type="PROSITE" id="PS50144">
    <property type="entry name" value="MATH"/>
    <property type="match status" value="1"/>
</dbReference>
<dbReference type="AlphaFoldDB" id="A0A1B6PF90"/>
<dbReference type="SUPFAM" id="SSF81383">
    <property type="entry name" value="F-box domain"/>
    <property type="match status" value="1"/>
</dbReference>
<dbReference type="SUPFAM" id="SSF49599">
    <property type="entry name" value="TRAF domain-like"/>
    <property type="match status" value="1"/>
</dbReference>
<dbReference type="EMBL" id="CM000766">
    <property type="protein sequence ID" value="KXG24336.1"/>
    <property type="molecule type" value="Genomic_DNA"/>
</dbReference>
<reference evidence="3" key="2">
    <citation type="journal article" date="2018" name="Plant J.">
        <title>The Sorghum bicolor reference genome: improved assembly, gene annotations, a transcriptome atlas, and signatures of genome organization.</title>
        <authorList>
            <person name="McCormick R.F."/>
            <person name="Truong S.K."/>
            <person name="Sreedasyam A."/>
            <person name="Jenkins J."/>
            <person name="Shu S."/>
            <person name="Sims D."/>
            <person name="Kennedy M."/>
            <person name="Amirebrahimi M."/>
            <person name="Weers B.D."/>
            <person name="McKinley B."/>
            <person name="Mattison A."/>
            <person name="Morishige D.T."/>
            <person name="Grimwood J."/>
            <person name="Schmutz J."/>
            <person name="Mullet J.E."/>
        </authorList>
    </citation>
    <scope>NUCLEOTIDE SEQUENCE [LARGE SCALE GENOMIC DNA]</scope>
    <source>
        <strain evidence="3">cv. BTx623</strain>
    </source>
</reference>
<dbReference type="STRING" id="4558.A0A1B6PF90"/>
<dbReference type="PANTHER" id="PTHR33110:SF71">
    <property type="entry name" value="F-BOX_KELCH-REPEAT PROTEIN"/>
    <property type="match status" value="1"/>
</dbReference>
<feature type="domain" description="MATH" evidence="1">
    <location>
        <begin position="114"/>
        <end position="248"/>
    </location>
</feature>
<sequence>MGTHIDRATGQQHYVITCETMASAASASTSNTLPMRVTRTAAARGFSGLQLLQEQEAGVVMRWCDLPSDLFGHILPRLPSCRDRVHLSAVCRHWRACARRHSPRLPVRVTRTARGTHVVHVRGFSRLHEQQFARGGFVESPAFAVAGLHWAIRIRSYYPAAGCSDGDGEHGHLGVFVMLLTEGVVARAYVGLLRLDQTTGLSDTVIWDHHPTRFDAAASAYRCDMMGTGGIKGTGFVRGDCLKIECVLEVCSTAACRRRDRRLK</sequence>
<evidence type="ECO:0000313" key="3">
    <source>
        <dbReference type="Proteomes" id="UP000000768"/>
    </source>
</evidence>
<dbReference type="CDD" id="cd00121">
    <property type="entry name" value="MATH"/>
    <property type="match status" value="1"/>
</dbReference>
<keyword evidence="3" id="KW-1185">Reference proteome</keyword>
<protein>
    <recommendedName>
        <fullName evidence="1">MATH domain-containing protein</fullName>
    </recommendedName>
</protein>
<dbReference type="SMART" id="SM00256">
    <property type="entry name" value="FBOX"/>
    <property type="match status" value="1"/>
</dbReference>
<gene>
    <name evidence="2" type="ORF">SORBI_3007G027400</name>
</gene>
<accession>A0A1B6PF90</accession>
<evidence type="ECO:0000259" key="1">
    <source>
        <dbReference type="PROSITE" id="PS50144"/>
    </source>
</evidence>
<dbReference type="CDD" id="cd09917">
    <property type="entry name" value="F-box_SF"/>
    <property type="match status" value="1"/>
</dbReference>
<dbReference type="InterPro" id="IPR001810">
    <property type="entry name" value="F-box_dom"/>
</dbReference>
<dbReference type="OMA" id="HWAIRIR"/>
<dbReference type="InParanoid" id="A0A1B6PF90"/>
<dbReference type="Gramene" id="KXG24336">
    <property type="protein sequence ID" value="KXG24336"/>
    <property type="gene ID" value="SORBI_3007G027400"/>
</dbReference>
<dbReference type="InterPro" id="IPR002083">
    <property type="entry name" value="MATH/TRAF_dom"/>
</dbReference>
<dbReference type="Gene3D" id="2.60.210.10">
    <property type="entry name" value="Apoptosis, Tumor Necrosis Factor Receptor Associated Protein 2, Chain A"/>
    <property type="match status" value="1"/>
</dbReference>
<dbReference type="Gene3D" id="1.20.1280.50">
    <property type="match status" value="1"/>
</dbReference>
<dbReference type="Pfam" id="PF12937">
    <property type="entry name" value="F-box-like"/>
    <property type="match status" value="1"/>
</dbReference>
<evidence type="ECO:0000313" key="2">
    <source>
        <dbReference type="EMBL" id="KXG24336.1"/>
    </source>
</evidence>
<reference evidence="2 3" key="1">
    <citation type="journal article" date="2009" name="Nature">
        <title>The Sorghum bicolor genome and the diversification of grasses.</title>
        <authorList>
            <person name="Paterson A.H."/>
            <person name="Bowers J.E."/>
            <person name="Bruggmann R."/>
            <person name="Dubchak I."/>
            <person name="Grimwood J."/>
            <person name="Gundlach H."/>
            <person name="Haberer G."/>
            <person name="Hellsten U."/>
            <person name="Mitros T."/>
            <person name="Poliakov A."/>
            <person name="Schmutz J."/>
            <person name="Spannagl M."/>
            <person name="Tang H."/>
            <person name="Wang X."/>
            <person name="Wicker T."/>
            <person name="Bharti A.K."/>
            <person name="Chapman J."/>
            <person name="Feltus F.A."/>
            <person name="Gowik U."/>
            <person name="Grigoriev I.V."/>
            <person name="Lyons E."/>
            <person name="Maher C.A."/>
            <person name="Martis M."/>
            <person name="Narechania A."/>
            <person name="Otillar R.P."/>
            <person name="Penning B.W."/>
            <person name="Salamov A.A."/>
            <person name="Wang Y."/>
            <person name="Zhang L."/>
            <person name="Carpita N.C."/>
            <person name="Freeling M."/>
            <person name="Gingle A.R."/>
            <person name="Hash C.T."/>
            <person name="Keller B."/>
            <person name="Klein P."/>
            <person name="Kresovich S."/>
            <person name="McCann M.C."/>
            <person name="Ming R."/>
            <person name="Peterson D.G."/>
            <person name="Mehboob-ur-Rahman"/>
            <person name="Ware D."/>
            <person name="Westhoff P."/>
            <person name="Mayer K.F."/>
            <person name="Messing J."/>
            <person name="Rokhsar D.S."/>
        </authorList>
    </citation>
    <scope>NUCLEOTIDE SEQUENCE [LARGE SCALE GENOMIC DNA]</scope>
    <source>
        <strain evidence="3">cv. BTx623</strain>
    </source>
</reference>
<dbReference type="Proteomes" id="UP000000768">
    <property type="component" value="Chromosome 7"/>
</dbReference>